<evidence type="ECO:0000313" key="2">
    <source>
        <dbReference type="EMBL" id="RUO41615.1"/>
    </source>
</evidence>
<evidence type="ECO:0000313" key="3">
    <source>
        <dbReference type="Proteomes" id="UP000287766"/>
    </source>
</evidence>
<dbReference type="InterPro" id="IPR058592">
    <property type="entry name" value="Gtf3_C"/>
</dbReference>
<dbReference type="SUPFAM" id="SSF53756">
    <property type="entry name" value="UDP-Glycosyltransferase/glycogen phosphorylase"/>
    <property type="match status" value="1"/>
</dbReference>
<reference evidence="3" key="1">
    <citation type="journal article" date="2018" name="Front. Microbiol.">
        <title>Genome-Based Analysis Reveals the Taxonomy and Diversity of the Family Idiomarinaceae.</title>
        <authorList>
            <person name="Liu Y."/>
            <person name="Lai Q."/>
            <person name="Shao Z."/>
        </authorList>
    </citation>
    <scope>NUCLEOTIDE SEQUENCE [LARGE SCALE GENOMIC DNA]</scope>
    <source>
        <strain evidence="3">KYW314</strain>
    </source>
</reference>
<sequence>MKKYSVNVHIFLSDLTNESRLIKETKFTLSNGIFDSVEVIGLWNSELQVNETNKFGLKISRVQTSVRILLARGKLKNRSWLRKILAIVGLLQYAKFCFFKLRGINRESISHISVHNLSLLPLAYLLSAVFKAKLVYLPHELETQRTGLKGFSKLLSKLIEVIFIRTASGVVVVCDPIKSWYQNRYSLENVYVIRNVPEAAPLNDYFELKVNLKQKFMKNHQNILYIYQGLIEESRGAGFLVEQFRRSTCDLVFMGYGSYCEEIINLNLENIHYQPAVPVDDIVDVTRSADVGLFVIKGELSLSYRWCLPNKFFEYLHAGLPVVVSDNLEYLSTIVRENNLGWVVEADNLLDLIRTIDNDEIEKIKKNVEQYASNAYWERDAVAYHKVYSDN</sequence>
<name>A0A7Z6ZUL2_9GAMM</name>
<dbReference type="Proteomes" id="UP000287766">
    <property type="component" value="Unassembled WGS sequence"/>
</dbReference>
<organism evidence="2 3">
    <name type="scientific">Pseudidiomarina aestuarii</name>
    <dbReference type="NCBI Taxonomy" id="624146"/>
    <lineage>
        <taxon>Bacteria</taxon>
        <taxon>Pseudomonadati</taxon>
        <taxon>Pseudomonadota</taxon>
        <taxon>Gammaproteobacteria</taxon>
        <taxon>Alteromonadales</taxon>
        <taxon>Idiomarinaceae</taxon>
        <taxon>Pseudidiomarina</taxon>
    </lineage>
</organism>
<dbReference type="RefSeq" id="WP_169930350.1">
    <property type="nucleotide sequence ID" value="NZ_PIPR01000001.1"/>
</dbReference>
<comment type="caution">
    <text evidence="2">The sequence shown here is derived from an EMBL/GenBank/DDBJ whole genome shotgun (WGS) entry which is preliminary data.</text>
</comment>
<dbReference type="EMBL" id="PIPR01000001">
    <property type="protein sequence ID" value="RUO41615.1"/>
    <property type="molecule type" value="Genomic_DNA"/>
</dbReference>
<accession>A0A7Z6ZUL2</accession>
<dbReference type="Gene3D" id="3.40.50.2000">
    <property type="entry name" value="Glycogen Phosphorylase B"/>
    <property type="match status" value="2"/>
</dbReference>
<gene>
    <name evidence="2" type="ORF">CWE22_05505</name>
</gene>
<dbReference type="Pfam" id="PF26337">
    <property type="entry name" value="Gtf3_C"/>
    <property type="match status" value="1"/>
</dbReference>
<evidence type="ECO:0000259" key="1">
    <source>
        <dbReference type="Pfam" id="PF26337"/>
    </source>
</evidence>
<proteinExistence type="predicted"/>
<keyword evidence="3" id="KW-1185">Reference proteome</keyword>
<dbReference type="AlphaFoldDB" id="A0A7Z6ZUL2"/>
<feature type="domain" description="Glucosyltransferase 3-like C-terminal" evidence="1">
    <location>
        <begin position="265"/>
        <end position="372"/>
    </location>
</feature>
<protein>
    <recommendedName>
        <fullName evidence="1">Glucosyltransferase 3-like C-terminal domain-containing protein</fullName>
    </recommendedName>
</protein>